<organism evidence="2 3">
    <name type="scientific">Porcisia hertigi</name>
    <dbReference type="NCBI Taxonomy" id="2761500"/>
    <lineage>
        <taxon>Eukaryota</taxon>
        <taxon>Discoba</taxon>
        <taxon>Euglenozoa</taxon>
        <taxon>Kinetoplastea</taxon>
        <taxon>Metakinetoplastina</taxon>
        <taxon>Trypanosomatida</taxon>
        <taxon>Trypanosomatidae</taxon>
        <taxon>Leishmaniinae</taxon>
        <taxon>Porcisia</taxon>
    </lineage>
</organism>
<dbReference type="EMBL" id="JAFJZO010000017">
    <property type="protein sequence ID" value="KAG5508176.1"/>
    <property type="molecule type" value="Genomic_DNA"/>
</dbReference>
<sequence>MSVKYSHVSGNVDAPPSPRSIYLSEPLPSSLKKLGLSLADYAVTPTVSTPVEASPASPSFRVRAMHLDDVAKDVILVCEDSITLIVPLAHDVSAPAPFGSEKRSQSEENDMSTAHDNTVHPPQASASTSPSTRDLGSPPAPGVTLGPPSCHPPSAAAAAAAAAAPQSFPSTTSTAATAVRLRMTNPLQAWTSSLSSPGCTTASTSGLRLPRRLPMSHKELRCSPAVLVAVPLTSLAALSSSAPSTVREGAPRPASGSLPASGDYGCAVPPPVMAICIMECPVLPEGVDYIEATTIPFARPLAKIVCAPNTLRFREAWYPIQFFCWCDHDVAAAASPSTMQARLSYTDRHLLCVSSIAVDLIRVRCRMGPALSPQLSPPQPASAKPPSLLSNTPGSLREEGYTVQCAPRTPFDSPASALRATSLTHLSLTASLATSTGERHGTVIVSVSVLQRYVTHSDWCTYDARSHVLLSLNRARPSVVKPVEVHARRRVSAVDQKRAAEFGMSGEAAPLPLELRTWAELTLTEGLSTTRHLNCGEKLGTHGRVAAAAVSEPPSLRLHPPNTSQVFFSVLGVLTVYGQTFVYHLPSCCGSVAGQHTPVMDLYMHCPSKGYGDRPSSGVSPAERTLSRGVSCAGAPASALEGSSRRSLLRRLTAAAAQATASAPLPRMCDGTFIHVARLSLAAVTSPASRVSQAAVQETSLDPVRADGLAVPLPHSPSLVPLCIQVIDNLIVVHAPDTAQSAVYDLADRDSSNVFQASAATDLCRARENTAVRDYLSGAVASDVIRAQVQSFDPAVASAALNTPPLMRSFSEPILPSRACRCATSASREVAESRFGGFQGSHLHYNGGGGATRSTADASTAAPRSSLSLSEAVSHLPAAVPETLQVTATDTVASGLQQRYRSSGGRVTLQRQAPSADFTSMMFVLTSSVLAVVDRNRTKASAVCTAVSAARWVYPLHICRAAAMIEACEIAATGDKEGSASGGSEPIVYSDYQWLLSPRLPLVMDTRDGALRVCRLDPIKVAEWRLHDTGVSIDSDHADEDPWLRQPKQSLNVKILDPDTAARHVRSYVGFLCRRREAFFNDPSRGSKTGIVHALIEVLRELTFQVVNLRRDEGGVNAAGVLRAGLAACTELDGLRHLLYTAAASPPCIASRQLYALWMSMVGSLTVETAFLAQCTAVERRRALALEEMEEEEEEEGAGSTDGACASSSEASGRLLMSSAEMQRLILENVFRSTWAALASPSSSHYLQHPQEWQRRRSLLEGLMCDYVQLLHAATIPVAPQLQCLLLEVSMGVAGGAPANGLGSPESTLLCRAARRVRELLRLRALEPNTTTARWLLRWWRTYQDAKASTRHVERAVSSLCCLTAKGSPAGYCTPLPPGGGGGVDSAFASPVAAAPTLHQGTDISPCLRGPGDSAEEVDTLFEEAIRILEVEGFLLEVAEAHSWRSDFTAAAAALQCAREKNAFAEVPGVTPESAPSPCRRTRVRSWDTIALSVLDGAWRSLCLAEEELFSHTGGLSLRSPPTPQHSSSEVASTPPKSGRLRSLERQARIAQRVYITVAGALLVRPTAGLCLPPSGSGAAEAPSRDFLTETVLGNADGRFHTHEVHYEQLRCHMEQGWHELHLRGET</sequence>
<feature type="compositionally biased region" description="Low complexity" evidence="1">
    <location>
        <begin position="121"/>
        <end position="132"/>
    </location>
</feature>
<name>A0A836LDH0_9TRYP</name>
<accession>A0A836LDH0</accession>
<reference evidence="2 3" key="1">
    <citation type="submission" date="2021-02" db="EMBL/GenBank/DDBJ databases">
        <title>Porcisia hertigi Genome sequencing and assembly.</title>
        <authorList>
            <person name="Almutairi H."/>
            <person name="Gatherer D."/>
        </authorList>
    </citation>
    <scope>NUCLEOTIDE SEQUENCE [LARGE SCALE GENOMIC DNA]</scope>
    <source>
        <strain evidence="2 3">C119</strain>
    </source>
</reference>
<dbReference type="GO" id="GO:0035658">
    <property type="term" value="C:Mon1-Ccz1 complex"/>
    <property type="evidence" value="ECO:0007669"/>
    <property type="project" value="InterPro"/>
</dbReference>
<feature type="compositionally biased region" description="Polar residues" evidence="1">
    <location>
        <begin position="1525"/>
        <end position="1536"/>
    </location>
</feature>
<dbReference type="PANTHER" id="PTHR12897">
    <property type="entry name" value="COLON CANCER-ASSOCIATED PROTEIN MIC1"/>
    <property type="match status" value="1"/>
</dbReference>
<feature type="region of interest" description="Disordered" evidence="1">
    <location>
        <begin position="93"/>
        <end position="157"/>
    </location>
</feature>
<dbReference type="GeneID" id="94291467"/>
<dbReference type="GO" id="GO:0005765">
    <property type="term" value="C:lysosomal membrane"/>
    <property type="evidence" value="ECO:0007669"/>
    <property type="project" value="TreeGrafter"/>
</dbReference>
<dbReference type="Proteomes" id="UP000674318">
    <property type="component" value="Chromosome 17"/>
</dbReference>
<dbReference type="PANTHER" id="PTHR12897:SF4">
    <property type="entry name" value="REGULATOR OF MON1-CCZ1 COMPLEX"/>
    <property type="match status" value="1"/>
</dbReference>
<proteinExistence type="predicted"/>
<keyword evidence="3" id="KW-1185">Reference proteome</keyword>
<evidence type="ECO:0000313" key="2">
    <source>
        <dbReference type="EMBL" id="KAG5508176.1"/>
    </source>
</evidence>
<dbReference type="KEGG" id="phet:94291467"/>
<dbReference type="OrthoDB" id="266639at2759"/>
<dbReference type="RefSeq" id="XP_067758065.1">
    <property type="nucleotide sequence ID" value="XM_067901390.1"/>
</dbReference>
<comment type="caution">
    <text evidence="2">The sequence shown here is derived from an EMBL/GenBank/DDBJ whole genome shotgun (WGS) entry which is preliminary data.</text>
</comment>
<feature type="compositionally biased region" description="Acidic residues" evidence="1">
    <location>
        <begin position="1187"/>
        <end position="1197"/>
    </location>
</feature>
<evidence type="ECO:0000256" key="1">
    <source>
        <dbReference type="SAM" id="MobiDB-lite"/>
    </source>
</evidence>
<dbReference type="InterPro" id="IPR040371">
    <property type="entry name" value="RMC1"/>
</dbReference>
<feature type="region of interest" description="Disordered" evidence="1">
    <location>
        <begin position="1187"/>
        <end position="1208"/>
    </location>
</feature>
<feature type="compositionally biased region" description="Low complexity" evidence="1">
    <location>
        <begin position="381"/>
        <end position="390"/>
    </location>
</feature>
<dbReference type="GO" id="GO:0031902">
    <property type="term" value="C:late endosome membrane"/>
    <property type="evidence" value="ECO:0007669"/>
    <property type="project" value="TreeGrafter"/>
</dbReference>
<dbReference type="GO" id="GO:0010506">
    <property type="term" value="P:regulation of autophagy"/>
    <property type="evidence" value="ECO:0007669"/>
    <property type="project" value="InterPro"/>
</dbReference>
<feature type="region of interest" description="Disordered" evidence="1">
    <location>
        <begin position="372"/>
        <end position="391"/>
    </location>
</feature>
<evidence type="ECO:0000313" key="3">
    <source>
        <dbReference type="Proteomes" id="UP000674318"/>
    </source>
</evidence>
<feature type="region of interest" description="Disordered" evidence="1">
    <location>
        <begin position="1515"/>
        <end position="1541"/>
    </location>
</feature>
<gene>
    <name evidence="2" type="ORF">JKF63_05431</name>
</gene>
<protein>
    <submittedName>
        <fullName evidence="2">Uncharacterized protein</fullName>
    </submittedName>
</protein>